<reference evidence="2 3" key="1">
    <citation type="submission" date="2016-10" db="EMBL/GenBank/DDBJ databases">
        <authorList>
            <person name="Varghese N."/>
            <person name="Submissions S."/>
        </authorList>
    </citation>
    <scope>NUCLEOTIDE SEQUENCE [LARGE SCALE GENOMIC DNA]</scope>
    <source>
        <strain evidence="2 3">LMG 22274</strain>
    </source>
</reference>
<sequence>MSLRSTSVAPFDALPNPRGGSVPFALAALAQALAALDEQRDVARPLRQATRTLRDAGWLAAARFADTLLLASPLALAASVAVAPPPGLPARPAHEHDGPDDSHIRTAFRDALIELSTVLERRNLRELACSPALYAHQRALVDIIAEHAPGVSLAYEDVALHGRPIVGAILSPQPAQRLAQARARFEAALLPALKARLGNGSRAANALAEAAFDEMDACFAELTGSDPYDFWRLAVACGRALRRGVTYWGDEDVRRFYARCNLLLSEHARGLRIVPQSFVRTALALLWRDYALFGASADDTADVELLHDYGLTVDWHVAGTQASEALWEAGSAQAGALAARVAPSRDLGALVVNGNAYEDFLQTADAAMLALGTQARALSLRADGTHGDPATSLLAAEAAYRIGAAAWALGLGHVALLADALGLAWRRAAHATSTPAARDAYGASTANPAPSVEAIEYANESLRAMLHKVAAGVAQPDATPTVRALGAAIASGAGSHSSNNASNTAGSGTSQNAAETTGSSAAVVSPDAVSSAPGGVDAELPR</sequence>
<dbReference type="Proteomes" id="UP000183529">
    <property type="component" value="Unassembled WGS sequence"/>
</dbReference>
<evidence type="ECO:0000256" key="1">
    <source>
        <dbReference type="SAM" id="MobiDB-lite"/>
    </source>
</evidence>
<organism evidence="2 3">
    <name type="scientific">Paraburkholderia tropica</name>
    <dbReference type="NCBI Taxonomy" id="92647"/>
    <lineage>
        <taxon>Bacteria</taxon>
        <taxon>Pseudomonadati</taxon>
        <taxon>Pseudomonadota</taxon>
        <taxon>Betaproteobacteria</taxon>
        <taxon>Burkholderiales</taxon>
        <taxon>Burkholderiaceae</taxon>
        <taxon>Paraburkholderia</taxon>
    </lineage>
</organism>
<accession>A0AAQ1JSJ1</accession>
<protein>
    <submittedName>
        <fullName evidence="2">Uncharacterized protein</fullName>
    </submittedName>
</protein>
<name>A0AAQ1JSJ1_9BURK</name>
<dbReference type="RefSeq" id="WP_065057248.1">
    <property type="nucleotide sequence ID" value="NZ_CADFGN010000002.1"/>
</dbReference>
<dbReference type="EMBL" id="FNZM01000002">
    <property type="protein sequence ID" value="SEJ10515.1"/>
    <property type="molecule type" value="Genomic_DNA"/>
</dbReference>
<feature type="compositionally biased region" description="Low complexity" evidence="1">
    <location>
        <begin position="519"/>
        <end position="533"/>
    </location>
</feature>
<feature type="region of interest" description="Disordered" evidence="1">
    <location>
        <begin position="492"/>
        <end position="542"/>
    </location>
</feature>
<comment type="caution">
    <text evidence="2">The sequence shown here is derived from an EMBL/GenBank/DDBJ whole genome shotgun (WGS) entry which is preliminary data.</text>
</comment>
<gene>
    <name evidence="2" type="ORF">SAMN05216550_102427</name>
</gene>
<dbReference type="AlphaFoldDB" id="A0AAQ1JSJ1"/>
<dbReference type="GeneID" id="61301418"/>
<evidence type="ECO:0000313" key="3">
    <source>
        <dbReference type="Proteomes" id="UP000183529"/>
    </source>
</evidence>
<evidence type="ECO:0000313" key="2">
    <source>
        <dbReference type="EMBL" id="SEJ10515.1"/>
    </source>
</evidence>
<feature type="compositionally biased region" description="Low complexity" evidence="1">
    <location>
        <begin position="492"/>
        <end position="510"/>
    </location>
</feature>
<proteinExistence type="predicted"/>